<dbReference type="GO" id="GO:0042421">
    <property type="term" value="P:norepinephrine biosynthetic process"/>
    <property type="evidence" value="ECO:0007669"/>
    <property type="project" value="TreeGrafter"/>
</dbReference>
<dbReference type="PROSITE" id="PS50836">
    <property type="entry name" value="DOMON"/>
    <property type="match status" value="1"/>
</dbReference>
<dbReference type="PANTHER" id="PTHR10157:SF23">
    <property type="entry name" value="MOXD1 HOMOLOG 1"/>
    <property type="match status" value="1"/>
</dbReference>
<accession>A0AAV4V1G2</accession>
<organism evidence="8 9">
    <name type="scientific">Caerostris extrusa</name>
    <name type="common">Bark spider</name>
    <name type="synonym">Caerostris bankana</name>
    <dbReference type="NCBI Taxonomy" id="172846"/>
    <lineage>
        <taxon>Eukaryota</taxon>
        <taxon>Metazoa</taxon>
        <taxon>Ecdysozoa</taxon>
        <taxon>Arthropoda</taxon>
        <taxon>Chelicerata</taxon>
        <taxon>Arachnida</taxon>
        <taxon>Araneae</taxon>
        <taxon>Araneomorphae</taxon>
        <taxon>Entelegynae</taxon>
        <taxon>Araneoidea</taxon>
        <taxon>Araneidae</taxon>
        <taxon>Caerostris</taxon>
    </lineage>
</organism>
<keyword evidence="6" id="KW-0812">Transmembrane</keyword>
<feature type="transmembrane region" description="Helical" evidence="6">
    <location>
        <begin position="21"/>
        <end position="38"/>
    </location>
</feature>
<proteinExistence type="inferred from homology"/>
<keyword evidence="4 6" id="KW-0472">Membrane</keyword>
<dbReference type="Pfam" id="PF01082">
    <property type="entry name" value="Cu2_monooxygen"/>
    <property type="match status" value="1"/>
</dbReference>
<dbReference type="GO" id="GO:0005507">
    <property type="term" value="F:copper ion binding"/>
    <property type="evidence" value="ECO:0007669"/>
    <property type="project" value="InterPro"/>
</dbReference>
<dbReference type="GO" id="GO:0004500">
    <property type="term" value="F:dopamine beta-monooxygenase activity"/>
    <property type="evidence" value="ECO:0007669"/>
    <property type="project" value="InterPro"/>
</dbReference>
<keyword evidence="9" id="KW-1185">Reference proteome</keyword>
<name>A0AAV4V1G2_CAEEX</name>
<dbReference type="SUPFAM" id="SSF49344">
    <property type="entry name" value="CBD9-like"/>
    <property type="match status" value="1"/>
</dbReference>
<sequence length="370" mass="42236">MKTNGKKTFREDDTKECNQRFVVVFSVVLFCVAAEEGFHCTTLDSEDKFHVCWKVIELEDGDRDIIFKLEVKTHGYVGFGLSSNGGMTGSDIVTGWVKNGQVYFQDRYGEGNFLPKIDEIQSWNLVSGRENDTHTTLIFRRKLDTCDKEDRKIDDSTTKLIYAYSDEDPKRKMHSSTISKAGHEERPPTANEKIPSSRSRQVHSVLLGCFVSQTPRCFDGAFDSKRVTRGFVHHILLYECVGGSAEAYDPHLDQHGHECHRPNMPDAMKKCEGIFLAWAVGGENLVLPEDVGLPLEISPAKYYMMEIHYDNPGKVEGIIDHSGLRIYYTPKVEEIRRRNPYDRFHRKQRLIVPPGRKKYVVAGHSNPTML</sequence>
<dbReference type="SUPFAM" id="SSF49742">
    <property type="entry name" value="PHM/PNGase F"/>
    <property type="match status" value="1"/>
</dbReference>
<dbReference type="GO" id="GO:0042420">
    <property type="term" value="P:dopamine catabolic process"/>
    <property type="evidence" value="ECO:0007669"/>
    <property type="project" value="TreeGrafter"/>
</dbReference>
<evidence type="ECO:0000259" key="7">
    <source>
        <dbReference type="PROSITE" id="PS50836"/>
    </source>
</evidence>
<feature type="region of interest" description="Disordered" evidence="5">
    <location>
        <begin position="171"/>
        <end position="197"/>
    </location>
</feature>
<dbReference type="InterPro" id="IPR008977">
    <property type="entry name" value="PHM/PNGase_F_dom_sf"/>
</dbReference>
<evidence type="ECO:0000313" key="9">
    <source>
        <dbReference type="Proteomes" id="UP001054945"/>
    </source>
</evidence>
<keyword evidence="8" id="KW-0560">Oxidoreductase</keyword>
<dbReference type="FunFam" id="2.60.40.1210:FF:000001">
    <property type="entry name" value="Monooxygenase, DBH-like 1, like"/>
    <property type="match status" value="1"/>
</dbReference>
<feature type="domain" description="DOMON" evidence="7">
    <location>
        <begin position="47"/>
        <end position="165"/>
    </location>
</feature>
<comment type="similarity">
    <text evidence="2">Belongs to the copper type II ascorbate-dependent monooxygenase family.</text>
</comment>
<dbReference type="PANTHER" id="PTHR10157">
    <property type="entry name" value="DOPAMINE BETA HYDROXYLASE RELATED"/>
    <property type="match status" value="1"/>
</dbReference>
<dbReference type="GO" id="GO:0030667">
    <property type="term" value="C:secretory granule membrane"/>
    <property type="evidence" value="ECO:0007669"/>
    <property type="project" value="TreeGrafter"/>
</dbReference>
<dbReference type="CDD" id="cd09631">
    <property type="entry name" value="DOMON_DOH"/>
    <property type="match status" value="1"/>
</dbReference>
<dbReference type="InterPro" id="IPR000945">
    <property type="entry name" value="DBH-like"/>
</dbReference>
<evidence type="ECO:0000256" key="1">
    <source>
        <dbReference type="ARBA" id="ARBA00004370"/>
    </source>
</evidence>
<dbReference type="GO" id="GO:0005615">
    <property type="term" value="C:extracellular space"/>
    <property type="evidence" value="ECO:0007669"/>
    <property type="project" value="TreeGrafter"/>
</dbReference>
<dbReference type="GO" id="GO:0006589">
    <property type="term" value="P:octopamine biosynthetic process"/>
    <property type="evidence" value="ECO:0007669"/>
    <property type="project" value="TreeGrafter"/>
</dbReference>
<keyword evidence="3" id="KW-0732">Signal</keyword>
<comment type="caution">
    <text evidence="8">The sequence shown here is derived from an EMBL/GenBank/DDBJ whole genome shotgun (WGS) entry which is preliminary data.</text>
</comment>
<gene>
    <name evidence="8" type="primary">MOXD1</name>
    <name evidence="8" type="ORF">CEXT_473431</name>
</gene>
<keyword evidence="6" id="KW-1133">Transmembrane helix</keyword>
<evidence type="ECO:0000256" key="6">
    <source>
        <dbReference type="SAM" id="Phobius"/>
    </source>
</evidence>
<keyword evidence="8" id="KW-0503">Monooxygenase</keyword>
<evidence type="ECO:0000256" key="2">
    <source>
        <dbReference type="ARBA" id="ARBA00010676"/>
    </source>
</evidence>
<protein>
    <submittedName>
        <fullName evidence="8">DBH-like monooxygenase protein 1</fullName>
    </submittedName>
</protein>
<dbReference type="InterPro" id="IPR000323">
    <property type="entry name" value="Cu2_ascorb_mOase_N"/>
</dbReference>
<dbReference type="InterPro" id="IPR005018">
    <property type="entry name" value="DOMON_domain"/>
</dbReference>
<evidence type="ECO:0000256" key="5">
    <source>
        <dbReference type="SAM" id="MobiDB-lite"/>
    </source>
</evidence>
<dbReference type="Proteomes" id="UP001054945">
    <property type="component" value="Unassembled WGS sequence"/>
</dbReference>
<dbReference type="Gene3D" id="2.60.120.310">
    <property type="entry name" value="Copper type II, ascorbate-dependent monooxygenase, N-terminal domain"/>
    <property type="match status" value="1"/>
</dbReference>
<evidence type="ECO:0000256" key="3">
    <source>
        <dbReference type="ARBA" id="ARBA00022729"/>
    </source>
</evidence>
<comment type="subcellular location">
    <subcellularLocation>
        <location evidence="1">Membrane</location>
    </subcellularLocation>
</comment>
<dbReference type="SMART" id="SM00664">
    <property type="entry name" value="DoH"/>
    <property type="match status" value="1"/>
</dbReference>
<evidence type="ECO:0000313" key="8">
    <source>
        <dbReference type="EMBL" id="GIY63848.1"/>
    </source>
</evidence>
<dbReference type="Gene3D" id="2.60.40.1210">
    <property type="entry name" value="Cellobiose dehydrogenase, cytochrome domain"/>
    <property type="match status" value="1"/>
</dbReference>
<evidence type="ECO:0000256" key="4">
    <source>
        <dbReference type="ARBA" id="ARBA00023136"/>
    </source>
</evidence>
<dbReference type="AlphaFoldDB" id="A0AAV4V1G2"/>
<dbReference type="InterPro" id="IPR045266">
    <property type="entry name" value="DOH_DOMON"/>
</dbReference>
<dbReference type="EMBL" id="BPLR01013791">
    <property type="protein sequence ID" value="GIY63848.1"/>
    <property type="molecule type" value="Genomic_DNA"/>
</dbReference>
<dbReference type="InterPro" id="IPR036939">
    <property type="entry name" value="Cu2_ascorb_mOase_N_sf"/>
</dbReference>
<reference evidence="8 9" key="1">
    <citation type="submission" date="2021-06" db="EMBL/GenBank/DDBJ databases">
        <title>Caerostris extrusa draft genome.</title>
        <authorList>
            <person name="Kono N."/>
            <person name="Arakawa K."/>
        </authorList>
    </citation>
    <scope>NUCLEOTIDE SEQUENCE [LARGE SCALE GENOMIC DNA]</scope>
</reference>
<dbReference type="Pfam" id="PF03351">
    <property type="entry name" value="DOMON"/>
    <property type="match status" value="1"/>
</dbReference>